<accession>A0ABR8TYC9</accession>
<evidence type="ECO:0000256" key="2">
    <source>
        <dbReference type="ARBA" id="ARBA00010441"/>
    </source>
</evidence>
<keyword evidence="5 12" id="KW-0812">Transmembrane</keyword>
<feature type="transmembrane region" description="Helical" evidence="12">
    <location>
        <begin position="34"/>
        <end position="51"/>
    </location>
</feature>
<dbReference type="Proteomes" id="UP000655570">
    <property type="component" value="Unassembled WGS sequence"/>
</dbReference>
<reference evidence="13 14" key="1">
    <citation type="submission" date="2020-08" db="EMBL/GenBank/DDBJ databases">
        <title>A Genomic Blueprint of the Chicken Gut Microbiome.</title>
        <authorList>
            <person name="Gilroy R."/>
            <person name="Ravi A."/>
            <person name="Getino M."/>
            <person name="Pursley I."/>
            <person name="Horton D.L."/>
            <person name="Alikhan N.-F."/>
            <person name="Baker D."/>
            <person name="Gharbi K."/>
            <person name="Hall N."/>
            <person name="Watson M."/>
            <person name="Adriaenssens E.M."/>
            <person name="Foster-Nyarko E."/>
            <person name="Jarju S."/>
            <person name="Secka A."/>
            <person name="Antonio M."/>
            <person name="Oren A."/>
            <person name="Chaudhuri R."/>
            <person name="La Ragione R.M."/>
            <person name="Hildebrand F."/>
            <person name="Pallen M.J."/>
        </authorList>
    </citation>
    <scope>NUCLEOTIDE SEQUENCE [LARGE SCALE GENOMIC DNA]</scope>
    <source>
        <strain evidence="13 14">Sa2CUA9</strain>
    </source>
</reference>
<keyword evidence="9" id="KW-0594">Phospholipid biosynthesis</keyword>
<comment type="similarity">
    <text evidence="2 11">Belongs to the CDP-alcohol phosphatidyltransferase class-I family.</text>
</comment>
<dbReference type="InterPro" id="IPR050324">
    <property type="entry name" value="CDP-alcohol_PTase-I"/>
</dbReference>
<evidence type="ECO:0000256" key="7">
    <source>
        <dbReference type="ARBA" id="ARBA00023098"/>
    </source>
</evidence>
<dbReference type="InterPro" id="IPR048254">
    <property type="entry name" value="CDP_ALCOHOL_P_TRANSF_CS"/>
</dbReference>
<keyword evidence="8 12" id="KW-0472">Membrane</keyword>
<dbReference type="EMBL" id="JACSQF010000006">
    <property type="protein sequence ID" value="MBD7980584.1"/>
    <property type="molecule type" value="Genomic_DNA"/>
</dbReference>
<dbReference type="PANTHER" id="PTHR14269:SF62">
    <property type="entry name" value="CDP-DIACYLGLYCEROL--GLYCEROL-3-PHOSPHATE 3-PHOSPHATIDYLTRANSFERASE 1, CHLOROPLASTIC"/>
    <property type="match status" value="1"/>
</dbReference>
<protein>
    <submittedName>
        <fullName evidence="13">CDP-alcohol phosphatidyltransferase family protein</fullName>
    </submittedName>
</protein>
<keyword evidence="7" id="KW-0443">Lipid metabolism</keyword>
<evidence type="ECO:0000256" key="10">
    <source>
        <dbReference type="ARBA" id="ARBA00023264"/>
    </source>
</evidence>
<feature type="transmembrane region" description="Helical" evidence="12">
    <location>
        <begin position="170"/>
        <end position="192"/>
    </location>
</feature>
<evidence type="ECO:0000256" key="4">
    <source>
        <dbReference type="ARBA" id="ARBA00022679"/>
    </source>
</evidence>
<evidence type="ECO:0000256" key="12">
    <source>
        <dbReference type="SAM" id="Phobius"/>
    </source>
</evidence>
<evidence type="ECO:0000256" key="8">
    <source>
        <dbReference type="ARBA" id="ARBA00023136"/>
    </source>
</evidence>
<evidence type="ECO:0000256" key="5">
    <source>
        <dbReference type="ARBA" id="ARBA00022692"/>
    </source>
</evidence>
<evidence type="ECO:0000256" key="11">
    <source>
        <dbReference type="RuleBase" id="RU003750"/>
    </source>
</evidence>
<gene>
    <name evidence="13" type="ORF">H9641_07625</name>
</gene>
<dbReference type="InterPro" id="IPR000462">
    <property type="entry name" value="CDP-OH_P_trans"/>
</dbReference>
<feature type="transmembrane region" description="Helical" evidence="12">
    <location>
        <begin position="145"/>
        <end position="164"/>
    </location>
</feature>
<dbReference type="Pfam" id="PF01066">
    <property type="entry name" value="CDP-OH_P_transf"/>
    <property type="match status" value="1"/>
</dbReference>
<evidence type="ECO:0000256" key="6">
    <source>
        <dbReference type="ARBA" id="ARBA00022989"/>
    </source>
</evidence>
<comment type="caution">
    <text evidence="13">The sequence shown here is derived from an EMBL/GenBank/DDBJ whole genome shotgun (WGS) entry which is preliminary data.</text>
</comment>
<proteinExistence type="inferred from homology"/>
<name>A0ABR8TYC9_9CELL</name>
<dbReference type="InterPro" id="IPR043130">
    <property type="entry name" value="CDP-OH_PTrfase_TM_dom"/>
</dbReference>
<keyword evidence="3" id="KW-0444">Lipid biosynthesis</keyword>
<comment type="subcellular location">
    <subcellularLocation>
        <location evidence="1">Membrane</location>
        <topology evidence="1">Multi-pass membrane protein</topology>
    </subcellularLocation>
</comment>
<dbReference type="PANTHER" id="PTHR14269">
    <property type="entry name" value="CDP-DIACYLGLYCEROL--GLYCEROL-3-PHOSPHATE 3-PHOSPHATIDYLTRANSFERASE-RELATED"/>
    <property type="match status" value="1"/>
</dbReference>
<keyword evidence="4 11" id="KW-0808">Transferase</keyword>
<keyword evidence="10" id="KW-1208">Phospholipid metabolism</keyword>
<dbReference type="PROSITE" id="PS00379">
    <property type="entry name" value="CDP_ALCOHOL_P_TRANSF"/>
    <property type="match status" value="1"/>
</dbReference>
<evidence type="ECO:0000256" key="3">
    <source>
        <dbReference type="ARBA" id="ARBA00022516"/>
    </source>
</evidence>
<organism evidence="13 14">
    <name type="scientific">Oerskovia merdavium</name>
    <dbReference type="NCBI Taxonomy" id="2762227"/>
    <lineage>
        <taxon>Bacteria</taxon>
        <taxon>Bacillati</taxon>
        <taxon>Actinomycetota</taxon>
        <taxon>Actinomycetes</taxon>
        <taxon>Micrococcales</taxon>
        <taxon>Cellulomonadaceae</taxon>
        <taxon>Oerskovia</taxon>
    </lineage>
</organism>
<feature type="transmembrane region" description="Helical" evidence="12">
    <location>
        <begin position="88"/>
        <end position="107"/>
    </location>
</feature>
<keyword evidence="14" id="KW-1185">Reference proteome</keyword>
<evidence type="ECO:0000313" key="14">
    <source>
        <dbReference type="Proteomes" id="UP000655570"/>
    </source>
</evidence>
<keyword evidence="6 12" id="KW-1133">Transmembrane helix</keyword>
<dbReference type="PIRSF" id="PIRSF000847">
    <property type="entry name" value="Phos_ph_gly_syn"/>
    <property type="match status" value="1"/>
</dbReference>
<dbReference type="InterPro" id="IPR004570">
    <property type="entry name" value="Phosphatidylglycerol_P_synth"/>
</dbReference>
<evidence type="ECO:0000256" key="9">
    <source>
        <dbReference type="ARBA" id="ARBA00023209"/>
    </source>
</evidence>
<sequence length="218" mass="23668">MKTDKRCARRSEQRTVGVAAGQEVSSRILTIPNAISFLRLALVPLFAVLIVRGDDAWALAVLAISGASDWLDGVLARRLNQVTKLGQMLDPAADRLFIFVTLLGLAWRDVVPLWLVLVIVARDLTLLALLPALTRHGYGPLPVSFVGKAATFALLYAFPLLLLAESPGALGATASIIGWAFTWWGVGLYWLAGFQYVRQTRQLLAPSHRPDPQDTAAG</sequence>
<evidence type="ECO:0000313" key="13">
    <source>
        <dbReference type="EMBL" id="MBD7980584.1"/>
    </source>
</evidence>
<dbReference type="Gene3D" id="1.20.120.1760">
    <property type="match status" value="1"/>
</dbReference>
<evidence type="ECO:0000256" key="1">
    <source>
        <dbReference type="ARBA" id="ARBA00004141"/>
    </source>
</evidence>